<organism evidence="2 3">
    <name type="scientific">Pseudoleptotrichia goodfellowii F0264</name>
    <dbReference type="NCBI Taxonomy" id="596323"/>
    <lineage>
        <taxon>Bacteria</taxon>
        <taxon>Fusobacteriati</taxon>
        <taxon>Fusobacteriota</taxon>
        <taxon>Fusobacteriia</taxon>
        <taxon>Fusobacteriales</taxon>
        <taxon>Leptotrichiaceae</taxon>
        <taxon>Pseudoleptotrichia</taxon>
    </lineage>
</organism>
<accession>D0GKR9</accession>
<keyword evidence="1" id="KW-0472">Membrane</keyword>
<keyword evidence="1" id="KW-0812">Transmembrane</keyword>
<evidence type="ECO:0000313" key="3">
    <source>
        <dbReference type="Proteomes" id="UP000004226"/>
    </source>
</evidence>
<gene>
    <name evidence="2" type="ORF">HMPREF0554_2188</name>
</gene>
<proteinExistence type="predicted"/>
<feature type="transmembrane region" description="Helical" evidence="1">
    <location>
        <begin position="6"/>
        <end position="27"/>
    </location>
</feature>
<dbReference type="Proteomes" id="UP000004226">
    <property type="component" value="Unassembled WGS sequence"/>
</dbReference>
<comment type="caution">
    <text evidence="2">The sequence shown here is derived from an EMBL/GenBank/DDBJ whole genome shotgun (WGS) entry which is preliminary data.</text>
</comment>
<keyword evidence="1" id="KW-1133">Transmembrane helix</keyword>
<dbReference type="EMBL" id="ADAD01000091">
    <property type="protein sequence ID" value="EEY35298.1"/>
    <property type="molecule type" value="Genomic_DNA"/>
</dbReference>
<sequence length="231" mass="28177">MVLDMIFVLFLIFIGNIIFYFIIYITYKIRNYNAEIIFYQDYLEAKYKKGNKKIFYKNIETIIVERNLLGSRNILVNYPVIYGYSNVFNNLRKDERYNITLNNVENYEEIIVELIEKTRFDKFSKNQKELERKFPILSLYTVIYIIVLFGFFYKIKYIFTILPLAWIKLFKKNYKFDENSEAIKIYNKRRIIYLKRGNYILENDKLILKIRKKDTLFENEVFIVKKIGKTS</sequence>
<evidence type="ECO:0008006" key="4">
    <source>
        <dbReference type="Google" id="ProtNLM"/>
    </source>
</evidence>
<dbReference type="AlphaFoldDB" id="D0GKR9"/>
<feature type="transmembrane region" description="Helical" evidence="1">
    <location>
        <begin position="134"/>
        <end position="153"/>
    </location>
</feature>
<keyword evidence="3" id="KW-1185">Reference proteome</keyword>
<protein>
    <recommendedName>
        <fullName evidence="4">DUF304 domain-containing protein</fullName>
    </recommendedName>
</protein>
<evidence type="ECO:0000256" key="1">
    <source>
        <dbReference type="SAM" id="Phobius"/>
    </source>
</evidence>
<evidence type="ECO:0000313" key="2">
    <source>
        <dbReference type="EMBL" id="EEY35298.1"/>
    </source>
</evidence>
<reference evidence="2 3" key="1">
    <citation type="submission" date="2009-10" db="EMBL/GenBank/DDBJ databases">
        <authorList>
            <person name="Harkins D.M."/>
            <person name="Madupu R."/>
            <person name="Durkin A.S."/>
            <person name="Torralba M."/>
            <person name="Methe B."/>
            <person name="Sutton G.G."/>
            <person name="Strausberg R.L."/>
            <person name="Nelson K.E."/>
        </authorList>
    </citation>
    <scope>NUCLEOTIDE SEQUENCE [LARGE SCALE GENOMIC DNA]</scope>
    <source>
        <strain evidence="2 3">F0264</strain>
    </source>
</reference>
<name>D0GKR9_9FUSO</name>